<dbReference type="HOGENOM" id="CLU_1993341_0_0_1"/>
<dbReference type="EMBL" id="KN824835">
    <property type="protein sequence ID" value="KIL00379.1"/>
    <property type="molecule type" value="Genomic_DNA"/>
</dbReference>
<dbReference type="Proteomes" id="UP000054538">
    <property type="component" value="Unassembled WGS sequence"/>
</dbReference>
<dbReference type="InParanoid" id="A0A0D0DXQ8"/>
<evidence type="ECO:0000313" key="1">
    <source>
        <dbReference type="EMBL" id="KIL00379.1"/>
    </source>
</evidence>
<proteinExistence type="predicted"/>
<keyword evidence="2" id="KW-1185">Reference proteome</keyword>
<organism evidence="1 2">
    <name type="scientific">Paxillus rubicundulus Ve08.2h10</name>
    <dbReference type="NCBI Taxonomy" id="930991"/>
    <lineage>
        <taxon>Eukaryota</taxon>
        <taxon>Fungi</taxon>
        <taxon>Dikarya</taxon>
        <taxon>Basidiomycota</taxon>
        <taxon>Agaricomycotina</taxon>
        <taxon>Agaricomycetes</taxon>
        <taxon>Agaricomycetidae</taxon>
        <taxon>Boletales</taxon>
        <taxon>Paxilineae</taxon>
        <taxon>Paxillaceae</taxon>
        <taxon>Paxillus</taxon>
    </lineage>
</organism>
<gene>
    <name evidence="1" type="ORF">PAXRUDRAFT_253131</name>
</gene>
<accession>A0A0D0DXQ8</accession>
<protein>
    <submittedName>
        <fullName evidence="1">Uncharacterized protein</fullName>
    </submittedName>
</protein>
<dbReference type="AlphaFoldDB" id="A0A0D0DXQ8"/>
<name>A0A0D0DXQ8_9AGAM</name>
<evidence type="ECO:0000313" key="2">
    <source>
        <dbReference type="Proteomes" id="UP000054538"/>
    </source>
</evidence>
<reference evidence="1 2" key="1">
    <citation type="submission" date="2014-04" db="EMBL/GenBank/DDBJ databases">
        <authorList>
            <consortium name="DOE Joint Genome Institute"/>
            <person name="Kuo A."/>
            <person name="Kohler A."/>
            <person name="Jargeat P."/>
            <person name="Nagy L.G."/>
            <person name="Floudas D."/>
            <person name="Copeland A."/>
            <person name="Barry K.W."/>
            <person name="Cichocki N."/>
            <person name="Veneault-Fourrey C."/>
            <person name="LaButti K."/>
            <person name="Lindquist E.A."/>
            <person name="Lipzen A."/>
            <person name="Lundell T."/>
            <person name="Morin E."/>
            <person name="Murat C."/>
            <person name="Sun H."/>
            <person name="Tunlid A."/>
            <person name="Henrissat B."/>
            <person name="Grigoriev I.V."/>
            <person name="Hibbett D.S."/>
            <person name="Martin F."/>
            <person name="Nordberg H.P."/>
            <person name="Cantor M.N."/>
            <person name="Hua S.X."/>
        </authorList>
    </citation>
    <scope>NUCLEOTIDE SEQUENCE [LARGE SCALE GENOMIC DNA]</scope>
    <source>
        <strain evidence="1 2">Ve08.2h10</strain>
    </source>
</reference>
<reference evidence="2" key="2">
    <citation type="submission" date="2015-01" db="EMBL/GenBank/DDBJ databases">
        <title>Evolutionary Origins and Diversification of the Mycorrhizal Mutualists.</title>
        <authorList>
            <consortium name="DOE Joint Genome Institute"/>
            <consortium name="Mycorrhizal Genomics Consortium"/>
            <person name="Kohler A."/>
            <person name="Kuo A."/>
            <person name="Nagy L.G."/>
            <person name="Floudas D."/>
            <person name="Copeland A."/>
            <person name="Barry K.W."/>
            <person name="Cichocki N."/>
            <person name="Veneault-Fourrey C."/>
            <person name="LaButti K."/>
            <person name="Lindquist E.A."/>
            <person name="Lipzen A."/>
            <person name="Lundell T."/>
            <person name="Morin E."/>
            <person name="Murat C."/>
            <person name="Riley R."/>
            <person name="Ohm R."/>
            <person name="Sun H."/>
            <person name="Tunlid A."/>
            <person name="Henrissat B."/>
            <person name="Grigoriev I.V."/>
            <person name="Hibbett D.S."/>
            <person name="Martin F."/>
        </authorList>
    </citation>
    <scope>NUCLEOTIDE SEQUENCE [LARGE SCALE GENOMIC DNA]</scope>
    <source>
        <strain evidence="2">Ve08.2h10</strain>
    </source>
</reference>
<sequence>MQRLQEHARGQSRLPHNSASVTYLSTEFDCFWETVFKSSMVDCIVLCEIAVEAPALMKVVRALQGCTFWTSLSLPTSRSPLSETSARRVVHFSIIPLLTWYALEIYRTNNFVQCFYCFLLLLFFA</sequence>